<accession>A0ABQ9MGR4</accession>
<dbReference type="InterPro" id="IPR050231">
    <property type="entry name" value="Iron_ascorbate_oxido_reductase"/>
</dbReference>
<dbReference type="Pfam" id="PF03171">
    <property type="entry name" value="2OG-FeII_Oxy"/>
    <property type="match status" value="1"/>
</dbReference>
<comment type="similarity">
    <text evidence="3">Belongs to the iron/ascorbate-dependent oxidoreductase family.</text>
</comment>
<keyword evidence="2 3" id="KW-0408">Iron</keyword>
<dbReference type="InterPro" id="IPR044861">
    <property type="entry name" value="IPNS-like_FE2OG_OXY"/>
</dbReference>
<proteinExistence type="inferred from homology"/>
<organism evidence="5 6">
    <name type="scientific">Hevea brasiliensis</name>
    <name type="common">Para rubber tree</name>
    <name type="synonym">Siphonia brasiliensis</name>
    <dbReference type="NCBI Taxonomy" id="3981"/>
    <lineage>
        <taxon>Eukaryota</taxon>
        <taxon>Viridiplantae</taxon>
        <taxon>Streptophyta</taxon>
        <taxon>Embryophyta</taxon>
        <taxon>Tracheophyta</taxon>
        <taxon>Spermatophyta</taxon>
        <taxon>Magnoliopsida</taxon>
        <taxon>eudicotyledons</taxon>
        <taxon>Gunneridae</taxon>
        <taxon>Pentapetalae</taxon>
        <taxon>rosids</taxon>
        <taxon>fabids</taxon>
        <taxon>Malpighiales</taxon>
        <taxon>Euphorbiaceae</taxon>
        <taxon>Crotonoideae</taxon>
        <taxon>Micrandreae</taxon>
        <taxon>Hevea</taxon>
    </lineage>
</organism>
<keyword evidence="1 3" id="KW-0479">Metal-binding</keyword>
<dbReference type="SUPFAM" id="SSF51197">
    <property type="entry name" value="Clavaminate synthase-like"/>
    <property type="match status" value="1"/>
</dbReference>
<keyword evidence="3" id="KW-0560">Oxidoreductase</keyword>
<evidence type="ECO:0000256" key="3">
    <source>
        <dbReference type="RuleBase" id="RU003682"/>
    </source>
</evidence>
<dbReference type="EMBL" id="JARPOI010000006">
    <property type="protein sequence ID" value="KAJ9179103.1"/>
    <property type="molecule type" value="Genomic_DNA"/>
</dbReference>
<evidence type="ECO:0000256" key="1">
    <source>
        <dbReference type="ARBA" id="ARBA00022723"/>
    </source>
</evidence>
<evidence type="ECO:0000313" key="5">
    <source>
        <dbReference type="EMBL" id="KAJ9179103.1"/>
    </source>
</evidence>
<evidence type="ECO:0000256" key="2">
    <source>
        <dbReference type="ARBA" id="ARBA00023004"/>
    </source>
</evidence>
<reference evidence="5" key="1">
    <citation type="journal article" date="2023" name="Plant Biotechnol. J.">
        <title>Chromosome-level wild Hevea brasiliensis genome provides new tools for genomic-assisted breeding and valuable loci to elevate rubber yield.</title>
        <authorList>
            <person name="Cheng H."/>
            <person name="Song X."/>
            <person name="Hu Y."/>
            <person name="Wu T."/>
            <person name="Yang Q."/>
            <person name="An Z."/>
            <person name="Feng S."/>
            <person name="Deng Z."/>
            <person name="Wu W."/>
            <person name="Zeng X."/>
            <person name="Tu M."/>
            <person name="Wang X."/>
            <person name="Huang H."/>
        </authorList>
    </citation>
    <scope>NUCLEOTIDE SEQUENCE</scope>
    <source>
        <strain evidence="5">MT/VB/25A 57/8</strain>
    </source>
</reference>
<dbReference type="Pfam" id="PF14226">
    <property type="entry name" value="DIOX_N"/>
    <property type="match status" value="1"/>
</dbReference>
<comment type="caution">
    <text evidence="5">The sequence shown here is derived from an EMBL/GenBank/DDBJ whole genome shotgun (WGS) entry which is preliminary data.</text>
</comment>
<dbReference type="Gene3D" id="2.60.120.330">
    <property type="entry name" value="B-lactam Antibiotic, Isopenicillin N Synthase, Chain"/>
    <property type="match status" value="1"/>
</dbReference>
<feature type="domain" description="Fe2OG dioxygenase" evidence="4">
    <location>
        <begin position="161"/>
        <end position="264"/>
    </location>
</feature>
<evidence type="ECO:0000259" key="4">
    <source>
        <dbReference type="PROSITE" id="PS51471"/>
    </source>
</evidence>
<gene>
    <name evidence="5" type="ORF">P3X46_010926</name>
</gene>
<dbReference type="InterPro" id="IPR027443">
    <property type="entry name" value="IPNS-like_sf"/>
</dbReference>
<sequence length="312" mass="35718">MGSVTVAKIPVIDFTSDDLKPGTSSWVSVCREIWSALEEHGCFLAKYNKVSSQLNEAIFDVSEELFHLPTDVKIRNINGFLGYHGQLPARPLYESFGIDYVTVKEQVDKFTNTMWPSGNNHFCQTVYSFSKAVKELHEMVVRMIFDNYGLENKYYDSHIESTTYLLRILKYRAPQENESCMGLHPHTDKSFLTIIHQSHVNGLEVKAKNGEWISVDFAPSTFVVMAGEAIMGWSNDRIDACDHRVTMKYKETRCSLGLFSFIKGIIQVPEELIDEENPLKYKPFDHVGMIHYFFGTAEGRKHQRTLKAYCGL</sequence>
<dbReference type="InterPro" id="IPR005123">
    <property type="entry name" value="Oxoglu/Fe-dep_dioxygenase_dom"/>
</dbReference>
<dbReference type="Proteomes" id="UP001174677">
    <property type="component" value="Chromosome 6"/>
</dbReference>
<keyword evidence="6" id="KW-1185">Reference proteome</keyword>
<evidence type="ECO:0000313" key="6">
    <source>
        <dbReference type="Proteomes" id="UP001174677"/>
    </source>
</evidence>
<dbReference type="PANTHER" id="PTHR47990">
    <property type="entry name" value="2-OXOGLUTARATE (2OG) AND FE(II)-DEPENDENT OXYGENASE SUPERFAMILY PROTEIN-RELATED"/>
    <property type="match status" value="1"/>
</dbReference>
<name>A0ABQ9MGR4_HEVBR</name>
<dbReference type="PROSITE" id="PS51471">
    <property type="entry name" value="FE2OG_OXY"/>
    <property type="match status" value="1"/>
</dbReference>
<protein>
    <recommendedName>
        <fullName evidence="4">Fe2OG dioxygenase domain-containing protein</fullName>
    </recommendedName>
</protein>
<dbReference type="InterPro" id="IPR026992">
    <property type="entry name" value="DIOX_N"/>
</dbReference>